<gene>
    <name evidence="3" type="ORF">ACFQSB_09825</name>
</gene>
<feature type="chain" id="PRO_5046596847" description="TPM domain-containing protein" evidence="2">
    <location>
        <begin position="33"/>
        <end position="463"/>
    </location>
</feature>
<feature type="signal peptide" evidence="2">
    <location>
        <begin position="1"/>
        <end position="32"/>
    </location>
</feature>
<evidence type="ECO:0000256" key="2">
    <source>
        <dbReference type="SAM" id="SignalP"/>
    </source>
</evidence>
<protein>
    <recommendedName>
        <fullName evidence="5">TPM domain-containing protein</fullName>
    </recommendedName>
</protein>
<feature type="transmembrane region" description="Helical" evidence="1">
    <location>
        <begin position="187"/>
        <end position="206"/>
    </location>
</feature>
<evidence type="ECO:0000313" key="4">
    <source>
        <dbReference type="Proteomes" id="UP001596496"/>
    </source>
</evidence>
<keyword evidence="1" id="KW-0812">Transmembrane</keyword>
<proteinExistence type="predicted"/>
<name>A0ABW2P376_9ACTN</name>
<dbReference type="Proteomes" id="UP001596496">
    <property type="component" value="Unassembled WGS sequence"/>
</dbReference>
<keyword evidence="1" id="KW-0472">Membrane</keyword>
<keyword evidence="4" id="KW-1185">Reference proteome</keyword>
<accession>A0ABW2P376</accession>
<dbReference type="EMBL" id="JBHTCG010000005">
    <property type="protein sequence ID" value="MFC7382500.1"/>
    <property type="molecule type" value="Genomic_DNA"/>
</dbReference>
<keyword evidence="2" id="KW-0732">Signal</keyword>
<reference evidence="4" key="1">
    <citation type="journal article" date="2019" name="Int. J. Syst. Evol. Microbiol.">
        <title>The Global Catalogue of Microorganisms (GCM) 10K type strain sequencing project: providing services to taxonomists for standard genome sequencing and annotation.</title>
        <authorList>
            <consortium name="The Broad Institute Genomics Platform"/>
            <consortium name="The Broad Institute Genome Sequencing Center for Infectious Disease"/>
            <person name="Wu L."/>
            <person name="Ma J."/>
        </authorList>
    </citation>
    <scope>NUCLEOTIDE SEQUENCE [LARGE SCALE GENOMIC DNA]</scope>
    <source>
        <strain evidence="4">CECT 7649</strain>
    </source>
</reference>
<dbReference type="RefSeq" id="WP_380825758.1">
    <property type="nucleotide sequence ID" value="NZ_JBHTCG010000005.1"/>
</dbReference>
<evidence type="ECO:0008006" key="5">
    <source>
        <dbReference type="Google" id="ProtNLM"/>
    </source>
</evidence>
<organism evidence="3 4">
    <name type="scientific">Sphaerisporangium rhizosphaerae</name>
    <dbReference type="NCBI Taxonomy" id="2269375"/>
    <lineage>
        <taxon>Bacteria</taxon>
        <taxon>Bacillati</taxon>
        <taxon>Actinomycetota</taxon>
        <taxon>Actinomycetes</taxon>
        <taxon>Streptosporangiales</taxon>
        <taxon>Streptosporangiaceae</taxon>
        <taxon>Sphaerisporangium</taxon>
    </lineage>
</organism>
<comment type="caution">
    <text evidence="3">The sequence shown here is derived from an EMBL/GenBank/DDBJ whole genome shotgun (WGS) entry which is preliminary data.</text>
</comment>
<keyword evidence="1" id="KW-1133">Transmembrane helix</keyword>
<evidence type="ECO:0000313" key="3">
    <source>
        <dbReference type="EMBL" id="MFC7382500.1"/>
    </source>
</evidence>
<evidence type="ECO:0000256" key="1">
    <source>
        <dbReference type="SAM" id="Phobius"/>
    </source>
</evidence>
<sequence length="463" mass="47222">MTTHTMRRATATFVAVLAGLLTLFALPHAAQAAAPPDPNTIIAAWKTGDPLYVAPGVSLSSSQLSDMRKTLKGADSKIYVAALADGTVTDSASAGPLITALGRALAAEGRPRATVAVLDGTTLFAGSSAIRKTGLAGQLATAATSNNKDVVSGMEDFVHRVDKAVSGDTKGALKAGSAAGGGGGGGVLIGILVLAVVGGLGIFFISRSKKRKREAREAAELAQVKQTVEEDVTKFGEEITALDLDVKVSDNQAKTSGDWQQALDAYERAKNELAAVKRADDLRGVTTALEEGRYALACVKARVSNEPLPERRAPCFFNPQHGPSARDVLWAPPGGAPRDVPACAADAQRVEQGFDPHMREVMVDGQRRPYWDAGPAYAPYASGYYGGFGGDLMTGMLIGTMLGGSFGGWGGGGYGAGYDAGFAQGAESGGGDWGGGGGDFGGGGDWGGGGDFGGGDFGGGGDW</sequence>